<dbReference type="RefSeq" id="WP_251797841.1">
    <property type="nucleotide sequence ID" value="NZ_JAMQOL010000012.1"/>
</dbReference>
<keyword evidence="2" id="KW-0812">Transmembrane</keyword>
<proteinExistence type="predicted"/>
<evidence type="ECO:0000256" key="1">
    <source>
        <dbReference type="SAM" id="MobiDB-lite"/>
    </source>
</evidence>
<feature type="region of interest" description="Disordered" evidence="1">
    <location>
        <begin position="235"/>
        <end position="274"/>
    </location>
</feature>
<name>A0ABT0XW22_9ACTN</name>
<dbReference type="InterPro" id="IPR013784">
    <property type="entry name" value="Carb-bd-like_fold"/>
</dbReference>
<sequence>MTTRSRAGHLLAAASIALTGAALAVSVTPAAAAAPAISIQSVSSDTVPSGGSVRVRFRATNNNERTEKVFVAVSGGLRCTAGCSAAPDIGPGRSRTFEATVVAPEVRSGEQSGLNLAVSVRIGTQTAFDHQMILVGGAKKPPSAVSRISGRVRDADGKAIRGATLTVRDSAGHTYRTTSDGSGRFSIRSSGSKPIVTGPLAVVAAKDGYRTARATVRGAAGDTATARLVLAAVATPATTPPSPTAAASPPAATEEPATESFPAAAPPATTGTTDDPGNGLLLFTLLGGLLIAAGLGALVLVFARRRKRHEPDPPASGSGILADAPTAILRTVPPDALMSAQAVTRRDPREYGYGGPAR</sequence>
<dbReference type="Proteomes" id="UP001523216">
    <property type="component" value="Unassembled WGS sequence"/>
</dbReference>
<feature type="transmembrane region" description="Helical" evidence="2">
    <location>
        <begin position="280"/>
        <end position="303"/>
    </location>
</feature>
<reference evidence="4 5" key="1">
    <citation type="submission" date="2022-06" db="EMBL/GenBank/DDBJ databases">
        <title>Actinoplanes abujensis sp. nov., isolated from Nigerian arid soil.</title>
        <authorList>
            <person name="Ding P."/>
        </authorList>
    </citation>
    <scope>NUCLEOTIDE SEQUENCE [LARGE SCALE GENOMIC DNA]</scope>
    <source>
        <strain evidence="5">TRM88002</strain>
    </source>
</reference>
<feature type="signal peptide" evidence="3">
    <location>
        <begin position="1"/>
        <end position="24"/>
    </location>
</feature>
<accession>A0ABT0XW22</accession>
<dbReference type="EMBL" id="JAMQOL010000012">
    <property type="protein sequence ID" value="MCM4077992.1"/>
    <property type="molecule type" value="Genomic_DNA"/>
</dbReference>
<dbReference type="SUPFAM" id="SSF49452">
    <property type="entry name" value="Starch-binding domain-like"/>
    <property type="match status" value="1"/>
</dbReference>
<dbReference type="Gene3D" id="2.60.40.1120">
    <property type="entry name" value="Carboxypeptidase-like, regulatory domain"/>
    <property type="match status" value="1"/>
</dbReference>
<keyword evidence="3" id="KW-0732">Signal</keyword>
<gene>
    <name evidence="4" type="ORF">LXN57_10475</name>
</gene>
<evidence type="ECO:0000256" key="3">
    <source>
        <dbReference type="SAM" id="SignalP"/>
    </source>
</evidence>
<evidence type="ECO:0000313" key="4">
    <source>
        <dbReference type="EMBL" id="MCM4077992.1"/>
    </source>
</evidence>
<dbReference type="Pfam" id="PF13620">
    <property type="entry name" value="CarboxypepD_reg"/>
    <property type="match status" value="1"/>
</dbReference>
<organism evidence="4 5">
    <name type="scientific">Paractinoplanes hotanensis</name>
    <dbReference type="NCBI Taxonomy" id="2906497"/>
    <lineage>
        <taxon>Bacteria</taxon>
        <taxon>Bacillati</taxon>
        <taxon>Actinomycetota</taxon>
        <taxon>Actinomycetes</taxon>
        <taxon>Micromonosporales</taxon>
        <taxon>Micromonosporaceae</taxon>
        <taxon>Paractinoplanes</taxon>
    </lineage>
</organism>
<comment type="caution">
    <text evidence="4">The sequence shown here is derived from an EMBL/GenBank/DDBJ whole genome shotgun (WGS) entry which is preliminary data.</text>
</comment>
<evidence type="ECO:0000313" key="5">
    <source>
        <dbReference type="Proteomes" id="UP001523216"/>
    </source>
</evidence>
<keyword evidence="2" id="KW-1133">Transmembrane helix</keyword>
<evidence type="ECO:0000256" key="2">
    <source>
        <dbReference type="SAM" id="Phobius"/>
    </source>
</evidence>
<feature type="chain" id="PRO_5046074035" evidence="3">
    <location>
        <begin position="25"/>
        <end position="358"/>
    </location>
</feature>
<keyword evidence="2" id="KW-0472">Membrane</keyword>
<keyword evidence="5" id="KW-1185">Reference proteome</keyword>
<protein>
    <submittedName>
        <fullName evidence="4">Carboxypeptidase-like regulatory domain-containing protein</fullName>
    </submittedName>
</protein>
<feature type="compositionally biased region" description="Low complexity" evidence="1">
    <location>
        <begin position="244"/>
        <end position="274"/>
    </location>
</feature>
<feature type="region of interest" description="Disordered" evidence="1">
    <location>
        <begin position="332"/>
        <end position="358"/>
    </location>
</feature>